<dbReference type="InterPro" id="IPR013905">
    <property type="entry name" value="Lgl_C_dom"/>
</dbReference>
<dbReference type="Pfam" id="PF08596">
    <property type="entry name" value="Lgl_C"/>
    <property type="match status" value="1"/>
</dbReference>
<evidence type="ECO:0000256" key="6">
    <source>
        <dbReference type="PROSITE-ProRule" id="PRU00290"/>
    </source>
</evidence>
<dbReference type="EMBL" id="JAEPRC010001082">
    <property type="protein sequence ID" value="KAG2190039.1"/>
    <property type="molecule type" value="Genomic_DNA"/>
</dbReference>
<organism evidence="9 10">
    <name type="scientific">Mucor plumbeus</name>
    <dbReference type="NCBI Taxonomy" id="97098"/>
    <lineage>
        <taxon>Eukaryota</taxon>
        <taxon>Fungi</taxon>
        <taxon>Fungi incertae sedis</taxon>
        <taxon>Mucoromycota</taxon>
        <taxon>Mucoromycotina</taxon>
        <taxon>Mucoromycetes</taxon>
        <taxon>Mucorales</taxon>
        <taxon>Mucorineae</taxon>
        <taxon>Mucoraceae</taxon>
        <taxon>Mucor</taxon>
    </lineage>
</organism>
<evidence type="ECO:0000259" key="8">
    <source>
        <dbReference type="PROSITE" id="PS50892"/>
    </source>
</evidence>
<feature type="domain" description="V-SNARE coiled-coil homology" evidence="8">
    <location>
        <begin position="1093"/>
        <end position="1157"/>
    </location>
</feature>
<name>A0A8H7QDM1_9FUNG</name>
<comment type="similarity">
    <text evidence="2">Belongs to the WD repeat L(2)GL family.</text>
</comment>
<dbReference type="GO" id="GO:0045159">
    <property type="term" value="F:myosin II binding"/>
    <property type="evidence" value="ECO:0007669"/>
    <property type="project" value="TreeGrafter"/>
</dbReference>
<evidence type="ECO:0000256" key="5">
    <source>
        <dbReference type="PROSITE-ProRule" id="PRU00221"/>
    </source>
</evidence>
<feature type="region of interest" description="Disordered" evidence="7">
    <location>
        <begin position="605"/>
        <end position="646"/>
    </location>
</feature>
<evidence type="ECO:0000256" key="1">
    <source>
        <dbReference type="ARBA" id="ARBA00004496"/>
    </source>
</evidence>
<dbReference type="PROSITE" id="PS50082">
    <property type="entry name" value="WD_REPEATS_2"/>
    <property type="match status" value="1"/>
</dbReference>
<evidence type="ECO:0000313" key="9">
    <source>
        <dbReference type="EMBL" id="KAG2190039.1"/>
    </source>
</evidence>
<comment type="caution">
    <text evidence="9">The sequence shown here is derived from an EMBL/GenBank/DDBJ whole genome shotgun (WGS) entry which is preliminary data.</text>
</comment>
<reference evidence="9" key="1">
    <citation type="submission" date="2020-12" db="EMBL/GenBank/DDBJ databases">
        <title>Metabolic potential, ecology and presence of endohyphal bacteria is reflected in genomic diversity of Mucoromycotina.</title>
        <authorList>
            <person name="Muszewska A."/>
            <person name="Okrasinska A."/>
            <person name="Steczkiewicz K."/>
            <person name="Drgas O."/>
            <person name="Orlowska M."/>
            <person name="Perlinska-Lenart U."/>
            <person name="Aleksandrzak-Piekarczyk T."/>
            <person name="Szatraj K."/>
            <person name="Zielenkiewicz U."/>
            <person name="Pilsyk S."/>
            <person name="Malc E."/>
            <person name="Mieczkowski P."/>
            <person name="Kruszewska J.S."/>
            <person name="Biernat P."/>
            <person name="Pawlowska J."/>
        </authorList>
    </citation>
    <scope>NUCLEOTIDE SEQUENCE</scope>
    <source>
        <strain evidence="9">CBS 226.32</strain>
    </source>
</reference>
<dbReference type="InterPro" id="IPR015943">
    <property type="entry name" value="WD40/YVTN_repeat-like_dom_sf"/>
</dbReference>
<dbReference type="GO" id="GO:0006887">
    <property type="term" value="P:exocytosis"/>
    <property type="evidence" value="ECO:0007669"/>
    <property type="project" value="UniProtKB-KW"/>
</dbReference>
<gene>
    <name evidence="9" type="ORF">INT46_007404</name>
</gene>
<dbReference type="Gene3D" id="1.20.5.110">
    <property type="match status" value="1"/>
</dbReference>
<proteinExistence type="inferred from homology"/>
<keyword evidence="3" id="KW-0268">Exocytosis</keyword>
<accession>A0A8H7QDM1</accession>
<evidence type="ECO:0000256" key="4">
    <source>
        <dbReference type="ARBA" id="ARBA00022490"/>
    </source>
</evidence>
<keyword evidence="10" id="KW-1185">Reference proteome</keyword>
<dbReference type="PROSITE" id="PS50892">
    <property type="entry name" value="V_SNARE"/>
    <property type="match status" value="1"/>
</dbReference>
<dbReference type="Gene3D" id="2.130.10.10">
    <property type="entry name" value="YVTN repeat-like/Quinoprotein amine dehydrogenase"/>
    <property type="match status" value="2"/>
</dbReference>
<comment type="subcellular location">
    <subcellularLocation>
        <location evidence="1">Cytoplasm</location>
    </subcellularLocation>
</comment>
<dbReference type="InterPro" id="IPR036322">
    <property type="entry name" value="WD40_repeat_dom_sf"/>
</dbReference>
<dbReference type="AlphaFoldDB" id="A0A8H7QDM1"/>
<feature type="region of interest" description="Disordered" evidence="7">
    <location>
        <begin position="831"/>
        <end position="886"/>
    </location>
</feature>
<feature type="repeat" description="WD" evidence="5">
    <location>
        <begin position="248"/>
        <end position="282"/>
    </location>
</feature>
<feature type="region of interest" description="Disordered" evidence="7">
    <location>
        <begin position="1096"/>
        <end position="1121"/>
    </location>
</feature>
<evidence type="ECO:0000256" key="3">
    <source>
        <dbReference type="ARBA" id="ARBA00022483"/>
    </source>
</evidence>
<dbReference type="PANTHER" id="PTHR10241">
    <property type="entry name" value="LETHAL 2 GIANT LARVAE PROTEIN"/>
    <property type="match status" value="1"/>
</dbReference>
<keyword evidence="6" id="KW-0175">Coiled coil</keyword>
<dbReference type="Pfam" id="PF00400">
    <property type="entry name" value="WD40"/>
    <property type="match status" value="1"/>
</dbReference>
<dbReference type="GO" id="GO:0019905">
    <property type="term" value="F:syntaxin binding"/>
    <property type="evidence" value="ECO:0007669"/>
    <property type="project" value="TreeGrafter"/>
</dbReference>
<keyword evidence="4" id="KW-0963">Cytoplasm</keyword>
<dbReference type="GO" id="GO:0005737">
    <property type="term" value="C:cytoplasm"/>
    <property type="evidence" value="ECO:0007669"/>
    <property type="project" value="UniProtKB-SubCell"/>
</dbReference>
<dbReference type="Proteomes" id="UP000650833">
    <property type="component" value="Unassembled WGS sequence"/>
</dbReference>
<sequence length="1158" mass="128869">MSLLDKISGLAQKAKENVVSKTFISKDKRLEHSLSEHIKVNDIYFEKVSTYGLPSTINVIAYDCVAGLLAVAGDSTNGYIKVFGKGISTIIKLPKPVGIKHLQFKTGFPILVIIDKSNTIITIDLRTKNIRHVLPAPEIITSQTYCAGTDWLFIGYANGFIDVFDIMQGTMTPYQIPDLLENQEIVNPEEIPQQHIVVDLQMHPTELNTLLIGYEAIIFVWNIRESNIRRSFSLRKLDKSNIYRNSNLTCFAWSPNGSRFIAGYDDGYTHLWDIKNEQKPITSRKISEAFALSGEEAVASEPIYQIAWYANTVAHKSYVVVAGGSNALDIQGLNVLEFGLDSDSREPKKQTIMPLPTDLSHFLIMSTDPYYLGMHNPLGIAVVGVDHCLRVFSLEHGFPLFKLPPALEFLGPNILNACHIPQLPTTAFKKLAGMTASDRQTRYLPITGGVAGPEHVYHIDANDLLVTIHQGEVVKFWDASYTALRPLSHLTINCLDDLEDQEAFLCCLDVNKSNSTLTVGFSDGSILIYEYQSDAQIPTDIDPRLKKRNEEFISSCDDTLKEISDLLEDMGSVSDTQDEQEHNAAASTNPFLTEQNAANQLAETTSNPFLSPSPTHQQQQNPQQSQEIPSKASTPQLPPRNASKPSLVFHTLNKSGEKAGFYAFVRASLGSLPIKSVVSLGESIISAASDDGTVSVIDIHRQLILFSCNIAKIDFQNTVIVPSVQPKSNTATELEEADPSKTEQQKKPSSISSIHFFNTYSPSKVMAISTQLYVGLSNGHVYQFNLSTLDKVTPETLNEYLSMRIIPPGPLLDMHIIDLKGASQSALTQYFEEEQQQKKLSRQPSQHSSNHSDEEASPKPSSIISNSSSVATTNTSSSNNNNIPSKRMAAIGKGEYRQQEHPHFNICISINSVQIFLSGFNVKLFAREFLTTAAKIIQGQVVKSHQGVCLVLLMDNGKLAFYSLPNLELMLEMGLPNQCLLDRLQEASISEDGRVVFWSGKYEMEQFSFIPKPDLSFGESVILFDSQRAMPSHPSLVTQQQQQKTKKTWLDTVAGAFQKEPLSLQDLDLLMGRVPMEDPNEIRRQKMDAYKAKMEKEASGSKGPGGVFSQLGDKMNERGERLNQLDQKFQDMNAASGDFLKAVKEYNDRQARKKWWEF</sequence>
<dbReference type="SUPFAM" id="SSF101898">
    <property type="entry name" value="NHL repeat"/>
    <property type="match status" value="1"/>
</dbReference>
<dbReference type="GO" id="GO:0006893">
    <property type="term" value="P:Golgi to plasma membrane transport"/>
    <property type="evidence" value="ECO:0007669"/>
    <property type="project" value="TreeGrafter"/>
</dbReference>
<dbReference type="GO" id="GO:0005096">
    <property type="term" value="F:GTPase activator activity"/>
    <property type="evidence" value="ECO:0007669"/>
    <property type="project" value="TreeGrafter"/>
</dbReference>
<dbReference type="GO" id="GO:0005886">
    <property type="term" value="C:plasma membrane"/>
    <property type="evidence" value="ECO:0007669"/>
    <property type="project" value="TreeGrafter"/>
</dbReference>
<feature type="compositionally biased region" description="Low complexity" evidence="7">
    <location>
        <begin position="858"/>
        <end position="885"/>
    </location>
</feature>
<dbReference type="OrthoDB" id="19944at2759"/>
<dbReference type="PANTHER" id="PTHR10241:SF25">
    <property type="entry name" value="TOMOSYN, ISOFORM C"/>
    <property type="match status" value="1"/>
</dbReference>
<protein>
    <recommendedName>
        <fullName evidence="8">V-SNARE coiled-coil homology domain-containing protein</fullName>
    </recommendedName>
</protein>
<evidence type="ECO:0000256" key="2">
    <source>
        <dbReference type="ARBA" id="ARBA00008070"/>
    </source>
</evidence>
<dbReference type="CDD" id="cd15873">
    <property type="entry name" value="R-SNARE_STXBP5_6"/>
    <property type="match status" value="1"/>
</dbReference>
<dbReference type="InterPro" id="IPR001680">
    <property type="entry name" value="WD40_rpt"/>
</dbReference>
<dbReference type="InterPro" id="IPR042855">
    <property type="entry name" value="V_SNARE_CC"/>
</dbReference>
<evidence type="ECO:0000256" key="7">
    <source>
        <dbReference type="SAM" id="MobiDB-lite"/>
    </source>
</evidence>
<evidence type="ECO:0000313" key="10">
    <source>
        <dbReference type="Proteomes" id="UP000650833"/>
    </source>
</evidence>
<dbReference type="SUPFAM" id="SSF50978">
    <property type="entry name" value="WD40 repeat-like"/>
    <property type="match status" value="2"/>
</dbReference>
<dbReference type="SMART" id="SM00320">
    <property type="entry name" value="WD40"/>
    <property type="match status" value="3"/>
</dbReference>
<keyword evidence="5" id="KW-0853">WD repeat</keyword>
<feature type="compositionally biased region" description="Low complexity" evidence="7">
    <location>
        <begin position="612"/>
        <end position="630"/>
    </location>
</feature>